<evidence type="ECO:0008006" key="4">
    <source>
        <dbReference type="Google" id="ProtNLM"/>
    </source>
</evidence>
<feature type="transmembrane region" description="Helical" evidence="1">
    <location>
        <begin position="7"/>
        <end position="25"/>
    </location>
</feature>
<evidence type="ECO:0000256" key="1">
    <source>
        <dbReference type="SAM" id="Phobius"/>
    </source>
</evidence>
<keyword evidence="3" id="KW-1185">Reference proteome</keyword>
<keyword evidence="1" id="KW-0472">Membrane</keyword>
<organism evidence="2 3">
    <name type="scientific">Winogradskyella pulchriflava</name>
    <dbReference type="NCBI Taxonomy" id="1110688"/>
    <lineage>
        <taxon>Bacteria</taxon>
        <taxon>Pseudomonadati</taxon>
        <taxon>Bacteroidota</taxon>
        <taxon>Flavobacteriia</taxon>
        <taxon>Flavobacteriales</taxon>
        <taxon>Flavobacteriaceae</taxon>
        <taxon>Winogradskyella</taxon>
    </lineage>
</organism>
<name>A0ABV6QDT6_9FLAO</name>
<keyword evidence="1" id="KW-0812">Transmembrane</keyword>
<sequence length="163" mass="19022">MIIQEQNFWFGLLALFFCLIILDFNKDYWNLSWIRISFKVLAFLCLIFTFWNKFSGMNKKEPLEGVLNGTLNITDELIEIDNQIYEINRISNLQIKVKNYSGELQGKPNHPGPWRSNGAGNNISFISNGIKIKKDFFIQSEKDFETLKKIKEKINTVANTVYN</sequence>
<comment type="caution">
    <text evidence="2">The sequence shown here is derived from an EMBL/GenBank/DDBJ whole genome shotgun (WGS) entry which is preliminary data.</text>
</comment>
<keyword evidence="1" id="KW-1133">Transmembrane helix</keyword>
<evidence type="ECO:0000313" key="2">
    <source>
        <dbReference type="EMBL" id="MFC0605850.1"/>
    </source>
</evidence>
<dbReference type="RefSeq" id="WP_386065219.1">
    <property type="nucleotide sequence ID" value="NZ_JBHLTQ010000015.1"/>
</dbReference>
<proteinExistence type="predicted"/>
<gene>
    <name evidence="2" type="ORF">ACFFGA_14910</name>
</gene>
<feature type="transmembrane region" description="Helical" evidence="1">
    <location>
        <begin position="31"/>
        <end position="51"/>
    </location>
</feature>
<reference evidence="2 3" key="1">
    <citation type="submission" date="2024-09" db="EMBL/GenBank/DDBJ databases">
        <authorList>
            <person name="Sun Q."/>
            <person name="Mori K."/>
        </authorList>
    </citation>
    <scope>NUCLEOTIDE SEQUENCE [LARGE SCALE GENOMIC DNA]</scope>
    <source>
        <strain evidence="2 3">NCAIM B.02481</strain>
    </source>
</reference>
<protein>
    <recommendedName>
        <fullName evidence="4">DUF4131 domain-containing protein</fullName>
    </recommendedName>
</protein>
<dbReference type="EMBL" id="JBHLTQ010000015">
    <property type="protein sequence ID" value="MFC0605850.1"/>
    <property type="molecule type" value="Genomic_DNA"/>
</dbReference>
<accession>A0ABV6QDT6</accession>
<dbReference type="Proteomes" id="UP001589832">
    <property type="component" value="Unassembled WGS sequence"/>
</dbReference>
<evidence type="ECO:0000313" key="3">
    <source>
        <dbReference type="Proteomes" id="UP001589832"/>
    </source>
</evidence>